<keyword evidence="4" id="KW-1185">Reference proteome</keyword>
<dbReference type="Proteomes" id="UP000596252">
    <property type="component" value="Chromosome"/>
</dbReference>
<dbReference type="GO" id="GO:0016787">
    <property type="term" value="F:hydrolase activity"/>
    <property type="evidence" value="ECO:0007669"/>
    <property type="project" value="UniProtKB-KW"/>
</dbReference>
<proteinExistence type="predicted"/>
<evidence type="ECO:0000313" key="3">
    <source>
        <dbReference type="EMBL" id="QRH03262.1"/>
    </source>
</evidence>
<dbReference type="InterPro" id="IPR000073">
    <property type="entry name" value="AB_hydrolase_1"/>
</dbReference>
<dbReference type="Gene3D" id="3.40.50.1820">
    <property type="entry name" value="alpha/beta hydrolase"/>
    <property type="match status" value="1"/>
</dbReference>
<keyword evidence="1" id="KW-0472">Membrane</keyword>
<evidence type="ECO:0000256" key="1">
    <source>
        <dbReference type="SAM" id="Phobius"/>
    </source>
</evidence>
<evidence type="ECO:0000259" key="2">
    <source>
        <dbReference type="Pfam" id="PF12697"/>
    </source>
</evidence>
<reference evidence="3 4" key="1">
    <citation type="journal article" date="2012" name="Antonie Van Leeuwenhoek">
        <title>Shewanella litorisediminis sp. nov., a gammaproteobacterium isolated from a tidal flat sediment.</title>
        <authorList>
            <person name="Lee M.H."/>
            <person name="Yoon J.H."/>
        </authorList>
    </citation>
    <scope>NUCLEOTIDE SEQUENCE [LARGE SCALE GENOMIC DNA]</scope>
    <source>
        <strain evidence="3 4">SMK1-12</strain>
    </source>
</reference>
<organism evidence="3 4">
    <name type="scientific">Shewanella litorisediminis</name>
    <dbReference type="NCBI Taxonomy" id="1173586"/>
    <lineage>
        <taxon>Bacteria</taxon>
        <taxon>Pseudomonadati</taxon>
        <taxon>Pseudomonadota</taxon>
        <taxon>Gammaproteobacteria</taxon>
        <taxon>Alteromonadales</taxon>
        <taxon>Shewanellaceae</taxon>
        <taxon>Shewanella</taxon>
    </lineage>
</organism>
<keyword evidence="1" id="KW-1133">Transmembrane helix</keyword>
<dbReference type="EMBL" id="CP069213">
    <property type="protein sequence ID" value="QRH03262.1"/>
    <property type="molecule type" value="Genomic_DNA"/>
</dbReference>
<dbReference type="SUPFAM" id="SSF53474">
    <property type="entry name" value="alpha/beta-Hydrolases"/>
    <property type="match status" value="1"/>
</dbReference>
<name>A0ABX7G7K3_9GAMM</name>
<dbReference type="InterPro" id="IPR029058">
    <property type="entry name" value="AB_hydrolase_fold"/>
</dbReference>
<feature type="domain" description="AB hydrolase-1" evidence="2">
    <location>
        <begin position="124"/>
        <end position="274"/>
    </location>
</feature>
<gene>
    <name evidence="3" type="ORF">JQC75_07660</name>
</gene>
<accession>A0ABX7G7K3</accession>
<dbReference type="RefSeq" id="WP_203326820.1">
    <property type="nucleotide sequence ID" value="NZ_CP069213.1"/>
</dbReference>
<keyword evidence="3" id="KW-0378">Hydrolase</keyword>
<feature type="transmembrane region" description="Helical" evidence="1">
    <location>
        <begin position="12"/>
        <end position="35"/>
    </location>
</feature>
<keyword evidence="1" id="KW-0812">Transmembrane</keyword>
<dbReference type="Pfam" id="PF12697">
    <property type="entry name" value="Abhydrolase_6"/>
    <property type="match status" value="1"/>
</dbReference>
<sequence length="509" mass="56377">MKTVLLNTSRHLLIAAVYGTLGVCITALGFGVWFLNSRPDLDIWHTTELQHSFSRHGEVTDFAGYLALEVNLKDEIERRIYTNTVAMDSPLNRYIRGSLSDPRRWSQDWNWSYEWPNEKAEYGVLLLHGMSDSPYALSNLAQDLRGSAHVLGLRLPGHGTLPSGLVRLEWQDMSAAVTLAVKHLKAQLGGRPLYILGFSTGAALALHHELERIVAGETPDSQAMVFLSPAIGLAPVARGAYWQARLGEWLGLEKLAWNALGTEYDPFKYVSFAVNAGDMVYRLAESNRLQLNALTQAQLQSLPPILSFQSVADATVSSRAVLADLYLRLPDSRHQLVLYDVNRTRINQTLMRKDPLLELAALYRSQALRARVGILKNRADEALVQLVDVADEPLPWPETMAFNTGPISQQTGEAGGGTGTLGWPANVVSLSHVALPFSVRDPLYGMMAAPNPDRIQIGSAASRGERGIFAVSADEMLRQKWNPFYEFQLNVIKDLFDMQLRVSEAESAS</sequence>
<protein>
    <submittedName>
        <fullName evidence="3">Alpha/beta fold hydrolase</fullName>
    </submittedName>
</protein>
<evidence type="ECO:0000313" key="4">
    <source>
        <dbReference type="Proteomes" id="UP000596252"/>
    </source>
</evidence>